<dbReference type="PANTHER" id="PTHR33055:SF16">
    <property type="entry name" value="TRANSPOSASE FOR INSERTION SEQUENCE ELEMENT IS1547"/>
    <property type="match status" value="1"/>
</dbReference>
<proteinExistence type="predicted"/>
<feature type="domain" description="Transposase IS116/IS110/IS902 C-terminal" evidence="2">
    <location>
        <begin position="216"/>
        <end position="300"/>
    </location>
</feature>
<feature type="domain" description="Transposase IS110-like N-terminal" evidence="1">
    <location>
        <begin position="3"/>
        <end position="137"/>
    </location>
</feature>
<dbReference type="Proteomes" id="UP001501475">
    <property type="component" value="Unassembled WGS sequence"/>
</dbReference>
<evidence type="ECO:0008006" key="5">
    <source>
        <dbReference type="Google" id="ProtNLM"/>
    </source>
</evidence>
<gene>
    <name evidence="3" type="ORF">GCM10009810_39210</name>
</gene>
<organism evidence="3 4">
    <name type="scientific">Nostocoides vanveenii</name>
    <dbReference type="NCBI Taxonomy" id="330835"/>
    <lineage>
        <taxon>Bacteria</taxon>
        <taxon>Bacillati</taxon>
        <taxon>Actinomycetota</taxon>
        <taxon>Actinomycetes</taxon>
        <taxon>Micrococcales</taxon>
        <taxon>Intrasporangiaceae</taxon>
        <taxon>Nostocoides</taxon>
    </lineage>
</organism>
<dbReference type="Pfam" id="PF02371">
    <property type="entry name" value="Transposase_20"/>
    <property type="match status" value="1"/>
</dbReference>
<evidence type="ECO:0000313" key="4">
    <source>
        <dbReference type="Proteomes" id="UP001501475"/>
    </source>
</evidence>
<dbReference type="PANTHER" id="PTHR33055">
    <property type="entry name" value="TRANSPOSASE FOR INSERTION SEQUENCE ELEMENT IS1111A"/>
    <property type="match status" value="1"/>
</dbReference>
<accession>A0ABN2L8J2</accession>
<keyword evidence="4" id="KW-1185">Reference proteome</keyword>
<evidence type="ECO:0000313" key="3">
    <source>
        <dbReference type="EMBL" id="GAA1778448.1"/>
    </source>
</evidence>
<dbReference type="InterPro" id="IPR002525">
    <property type="entry name" value="Transp_IS110-like_N"/>
</dbReference>
<dbReference type="InterPro" id="IPR047650">
    <property type="entry name" value="Transpos_IS110"/>
</dbReference>
<evidence type="ECO:0000259" key="1">
    <source>
        <dbReference type="Pfam" id="PF01548"/>
    </source>
</evidence>
<name>A0ABN2L8J2_9MICO</name>
<dbReference type="EMBL" id="BAAAPN010000107">
    <property type="protein sequence ID" value="GAA1778448.1"/>
    <property type="molecule type" value="Genomic_DNA"/>
</dbReference>
<evidence type="ECO:0000259" key="2">
    <source>
        <dbReference type="Pfam" id="PF02371"/>
    </source>
</evidence>
<dbReference type="Pfam" id="PF01548">
    <property type="entry name" value="DEDD_Tnp_IS110"/>
    <property type="match status" value="1"/>
</dbReference>
<sequence>MLSATGELITCESFEISFEGLARLLEILTGAGVVIDRVGVEGSASLGAPVVAALRASGYDVREVQASRTNDRRRRRHRAKTDITDAHAIAAETLADPALPPARKHVETPSPAWDTLRVLRSQRESLVLQRVRLLTEAEPVLCALPVEIRDQLPATSRVMAALKTIRTLDTGALSRADSARIRWLQSTLSAVDAITIGLKKVDAEVPALLSELGCTLTEIVGVGVVTAMTLLTEIGDPTRFETEAQFARWCGAAPVAVSSGEGHGQPRRHRLDLAGNRQVNSVLHIVHVTQARMHEPAKTYLAKSSATGKTARGARRAHKRQLANVIIRHMWNDAKRAPTAPSTVAA</sequence>
<reference evidence="3 4" key="1">
    <citation type="journal article" date="2019" name="Int. J. Syst. Evol. Microbiol.">
        <title>The Global Catalogue of Microorganisms (GCM) 10K type strain sequencing project: providing services to taxonomists for standard genome sequencing and annotation.</title>
        <authorList>
            <consortium name="The Broad Institute Genomics Platform"/>
            <consortium name="The Broad Institute Genome Sequencing Center for Infectious Disease"/>
            <person name="Wu L."/>
            <person name="Ma J."/>
        </authorList>
    </citation>
    <scope>NUCLEOTIDE SEQUENCE [LARGE SCALE GENOMIC DNA]</scope>
    <source>
        <strain evidence="3 4">JCM 15591</strain>
    </source>
</reference>
<dbReference type="InterPro" id="IPR003346">
    <property type="entry name" value="Transposase_20"/>
</dbReference>
<protein>
    <recommendedName>
        <fullName evidence="5">IS110 family transposase</fullName>
    </recommendedName>
</protein>
<comment type="caution">
    <text evidence="3">The sequence shown here is derived from an EMBL/GenBank/DDBJ whole genome shotgun (WGS) entry which is preliminary data.</text>
</comment>